<comment type="caution">
    <text evidence="1">The sequence shown here is derived from an EMBL/GenBank/DDBJ whole genome shotgun (WGS) entry which is preliminary data.</text>
</comment>
<reference evidence="2" key="1">
    <citation type="journal article" date="2019" name="Int. J. Syst. Evol. Microbiol.">
        <title>The Global Catalogue of Microorganisms (GCM) 10K type strain sequencing project: providing services to taxonomists for standard genome sequencing and annotation.</title>
        <authorList>
            <consortium name="The Broad Institute Genomics Platform"/>
            <consortium name="The Broad Institute Genome Sequencing Center for Infectious Disease"/>
            <person name="Wu L."/>
            <person name="Ma J."/>
        </authorList>
    </citation>
    <scope>NUCLEOTIDE SEQUENCE [LARGE SCALE GENOMIC DNA]</scope>
    <source>
        <strain evidence="2">JCM 13250</strain>
    </source>
</reference>
<accession>A0ABP4YBC2</accession>
<proteinExistence type="predicted"/>
<organism evidence="1 2">
    <name type="scientific">Luedemannella flava</name>
    <dbReference type="NCBI Taxonomy" id="349316"/>
    <lineage>
        <taxon>Bacteria</taxon>
        <taxon>Bacillati</taxon>
        <taxon>Actinomycetota</taxon>
        <taxon>Actinomycetes</taxon>
        <taxon>Micromonosporales</taxon>
        <taxon>Micromonosporaceae</taxon>
        <taxon>Luedemannella</taxon>
    </lineage>
</organism>
<dbReference type="RefSeq" id="WP_344132542.1">
    <property type="nucleotide sequence ID" value="NZ_BAAALT010000100.1"/>
</dbReference>
<name>A0ABP4YBC2_9ACTN</name>
<keyword evidence="2" id="KW-1185">Reference proteome</keyword>
<evidence type="ECO:0000313" key="2">
    <source>
        <dbReference type="Proteomes" id="UP001500218"/>
    </source>
</evidence>
<gene>
    <name evidence="1" type="ORF">GCM10009682_34210</name>
</gene>
<evidence type="ECO:0000313" key="1">
    <source>
        <dbReference type="EMBL" id="GAA1809715.1"/>
    </source>
</evidence>
<protein>
    <submittedName>
        <fullName evidence="1">Uncharacterized protein</fullName>
    </submittedName>
</protein>
<sequence>MGIDYSFDVYVHRRDAGRLLAAVAALCDTSHGERRTTVALPDGTTVDLPATYGFKAGRTVELAEVVAGRDRSSFDMVLCFPQDDVLRRYRDDSTDVDVTSATSGQSRVFLASPAVRQTFATVALSVGAPLCLLDVEERFDIVVTVSDQPVSIEIPVRACCGTRGRPRMRRTRNY</sequence>
<dbReference type="EMBL" id="BAAALT010000100">
    <property type="protein sequence ID" value="GAA1809715.1"/>
    <property type="molecule type" value="Genomic_DNA"/>
</dbReference>
<dbReference type="Proteomes" id="UP001500218">
    <property type="component" value="Unassembled WGS sequence"/>
</dbReference>